<proteinExistence type="predicted"/>
<name>A0ACC2TUS4_9FUNG</name>
<evidence type="ECO:0000313" key="2">
    <source>
        <dbReference type="Proteomes" id="UP001165960"/>
    </source>
</evidence>
<evidence type="ECO:0000313" key="1">
    <source>
        <dbReference type="EMBL" id="KAJ9078216.1"/>
    </source>
</evidence>
<protein>
    <submittedName>
        <fullName evidence="1">Uncharacterized protein</fullName>
    </submittedName>
</protein>
<dbReference type="EMBL" id="QTSX02002158">
    <property type="protein sequence ID" value="KAJ9078216.1"/>
    <property type="molecule type" value="Genomic_DNA"/>
</dbReference>
<sequence length="367" mass="40756">MNLIFALFGLVLAVPDALFGGGCIVVNDLLIITYAFCKEEGVPVMSRKSYYIDLASQLTLNANSQLGWNELSVVQKIPGAFYLSDDPIMYAMRSTTVESPNMKRSSTDGNPFSEAIQKADKPVLPPLFDKAGEDDGSASVKKYSYFEKSYLDADHLEKVYLEALNEGLKIVVIYKNKYHILQNPERKEDTLSEISIDTADSKYNISLKGTPPPYMSGYSVALRLNTVYIATDNKIHTLDLDTYEWKEHTVNGFKASQSGCLITYKNTLIHAFGKEGNTYLNRTQFIDMSTWALKDSLSFDKSGGHESETSNGSTSAKQKSLCISNIILIICVSLLALVLLAGCTTHCIRKHRKVPELTAPECYTEII</sequence>
<comment type="caution">
    <text evidence="1">The sequence shown here is derived from an EMBL/GenBank/DDBJ whole genome shotgun (WGS) entry which is preliminary data.</text>
</comment>
<accession>A0ACC2TUS4</accession>
<gene>
    <name evidence="1" type="ORF">DSO57_1009135</name>
</gene>
<organism evidence="1 2">
    <name type="scientific">Entomophthora muscae</name>
    <dbReference type="NCBI Taxonomy" id="34485"/>
    <lineage>
        <taxon>Eukaryota</taxon>
        <taxon>Fungi</taxon>
        <taxon>Fungi incertae sedis</taxon>
        <taxon>Zoopagomycota</taxon>
        <taxon>Entomophthoromycotina</taxon>
        <taxon>Entomophthoromycetes</taxon>
        <taxon>Entomophthorales</taxon>
        <taxon>Entomophthoraceae</taxon>
        <taxon>Entomophthora</taxon>
    </lineage>
</organism>
<keyword evidence="2" id="KW-1185">Reference proteome</keyword>
<reference evidence="1" key="1">
    <citation type="submission" date="2022-04" db="EMBL/GenBank/DDBJ databases">
        <title>Genome of the entomopathogenic fungus Entomophthora muscae.</title>
        <authorList>
            <person name="Elya C."/>
            <person name="Lovett B.R."/>
            <person name="Lee E."/>
            <person name="Macias A.M."/>
            <person name="Hajek A.E."/>
            <person name="De Bivort B.L."/>
            <person name="Kasson M.T."/>
            <person name="De Fine Licht H.H."/>
            <person name="Stajich J.E."/>
        </authorList>
    </citation>
    <scope>NUCLEOTIDE SEQUENCE</scope>
    <source>
        <strain evidence="1">Berkeley</strain>
    </source>
</reference>
<dbReference type="Proteomes" id="UP001165960">
    <property type="component" value="Unassembled WGS sequence"/>
</dbReference>